<feature type="domain" description="Rhodopsin" evidence="7">
    <location>
        <begin position="33"/>
        <end position="87"/>
    </location>
</feature>
<evidence type="ECO:0000313" key="9">
    <source>
        <dbReference type="Proteomes" id="UP000696573"/>
    </source>
</evidence>
<evidence type="ECO:0000256" key="3">
    <source>
        <dbReference type="ARBA" id="ARBA00022989"/>
    </source>
</evidence>
<dbReference type="GO" id="GO:0016020">
    <property type="term" value="C:membrane"/>
    <property type="evidence" value="ECO:0007669"/>
    <property type="project" value="UniProtKB-SubCell"/>
</dbReference>
<evidence type="ECO:0000256" key="4">
    <source>
        <dbReference type="ARBA" id="ARBA00023136"/>
    </source>
</evidence>
<proteinExistence type="inferred from homology"/>
<accession>A0A9N9VL73</accession>
<dbReference type="PANTHER" id="PTHR33048">
    <property type="entry name" value="PTH11-LIKE INTEGRAL MEMBRANE PROTEIN (AFU_ORTHOLOGUE AFUA_5G11245)"/>
    <property type="match status" value="1"/>
</dbReference>
<comment type="similarity">
    <text evidence="5">Belongs to the SAT4 family.</text>
</comment>
<evidence type="ECO:0000256" key="6">
    <source>
        <dbReference type="SAM" id="Phobius"/>
    </source>
</evidence>
<dbReference type="Pfam" id="PF20684">
    <property type="entry name" value="Fung_rhodopsin"/>
    <property type="match status" value="1"/>
</dbReference>
<comment type="subcellular location">
    <subcellularLocation>
        <location evidence="1">Membrane</location>
        <topology evidence="1">Multi-pass membrane protein</topology>
    </subcellularLocation>
</comment>
<evidence type="ECO:0000313" key="8">
    <source>
        <dbReference type="EMBL" id="CAH0028352.1"/>
    </source>
</evidence>
<comment type="caution">
    <text evidence="8">The sequence shown here is derived from an EMBL/GenBank/DDBJ whole genome shotgun (WGS) entry which is preliminary data.</text>
</comment>
<dbReference type="InterPro" id="IPR049326">
    <property type="entry name" value="Rhodopsin_dom_fungi"/>
</dbReference>
<dbReference type="EMBL" id="CABFNQ020000731">
    <property type="protein sequence ID" value="CAH0028352.1"/>
    <property type="molecule type" value="Genomic_DNA"/>
</dbReference>
<protein>
    <recommendedName>
        <fullName evidence="7">Rhodopsin domain-containing protein</fullName>
    </recommendedName>
</protein>
<feature type="transmembrane region" description="Helical" evidence="6">
    <location>
        <begin position="48"/>
        <end position="66"/>
    </location>
</feature>
<name>A0A9N9VL73_9HYPO</name>
<evidence type="ECO:0000256" key="5">
    <source>
        <dbReference type="ARBA" id="ARBA00038359"/>
    </source>
</evidence>
<gene>
    <name evidence="8" type="ORF">CRHIZ90672A_00012647</name>
</gene>
<keyword evidence="9" id="KW-1185">Reference proteome</keyword>
<dbReference type="AlphaFoldDB" id="A0A9N9VL73"/>
<reference evidence="8" key="1">
    <citation type="submission" date="2021-10" db="EMBL/GenBank/DDBJ databases">
        <authorList>
            <person name="Piombo E."/>
        </authorList>
    </citation>
    <scope>NUCLEOTIDE SEQUENCE</scope>
</reference>
<evidence type="ECO:0000256" key="2">
    <source>
        <dbReference type="ARBA" id="ARBA00022692"/>
    </source>
</evidence>
<dbReference type="PANTHER" id="PTHR33048:SF47">
    <property type="entry name" value="INTEGRAL MEMBRANE PROTEIN-RELATED"/>
    <property type="match status" value="1"/>
</dbReference>
<dbReference type="OrthoDB" id="5413793at2759"/>
<feature type="transmembrane region" description="Helical" evidence="6">
    <location>
        <begin position="12"/>
        <end position="36"/>
    </location>
</feature>
<dbReference type="Proteomes" id="UP000696573">
    <property type="component" value="Unassembled WGS sequence"/>
</dbReference>
<keyword evidence="3 6" id="KW-1133">Transmembrane helix</keyword>
<evidence type="ECO:0000256" key="1">
    <source>
        <dbReference type="ARBA" id="ARBA00004141"/>
    </source>
</evidence>
<keyword evidence="2 6" id="KW-0812">Transmembrane</keyword>
<evidence type="ECO:0000259" key="7">
    <source>
        <dbReference type="Pfam" id="PF20684"/>
    </source>
</evidence>
<dbReference type="InterPro" id="IPR052337">
    <property type="entry name" value="SAT4-like"/>
</dbReference>
<sequence length="91" mass="10170">MVDWQPPPDSGGYLLTQLNIGLIVITSVFVITRLYTRIFLLRSLGWDDLMATIAWIGVISISYQGILAVKRGLGTHIDQIPPEALDKLYKV</sequence>
<organism evidence="8 9">
    <name type="scientific">Clonostachys rhizophaga</name>
    <dbReference type="NCBI Taxonomy" id="160324"/>
    <lineage>
        <taxon>Eukaryota</taxon>
        <taxon>Fungi</taxon>
        <taxon>Dikarya</taxon>
        <taxon>Ascomycota</taxon>
        <taxon>Pezizomycotina</taxon>
        <taxon>Sordariomycetes</taxon>
        <taxon>Hypocreomycetidae</taxon>
        <taxon>Hypocreales</taxon>
        <taxon>Bionectriaceae</taxon>
        <taxon>Clonostachys</taxon>
    </lineage>
</organism>
<keyword evidence="4 6" id="KW-0472">Membrane</keyword>